<dbReference type="Pfam" id="PF25583">
    <property type="entry name" value="WCX"/>
    <property type="match status" value="1"/>
</dbReference>
<evidence type="ECO:0000259" key="4">
    <source>
        <dbReference type="Pfam" id="PF25583"/>
    </source>
</evidence>
<comment type="caution">
    <text evidence="5">The sequence shown here is derived from an EMBL/GenBank/DDBJ whole genome shotgun (WGS) entry which is preliminary data.</text>
</comment>
<dbReference type="InterPro" id="IPR057727">
    <property type="entry name" value="WCX_dom"/>
</dbReference>
<organism evidence="5 6">
    <name type="scientific">Streptomyces gottesmaniae</name>
    <dbReference type="NCBI Taxonomy" id="3075518"/>
    <lineage>
        <taxon>Bacteria</taxon>
        <taxon>Bacillati</taxon>
        <taxon>Actinomycetota</taxon>
        <taxon>Actinomycetes</taxon>
        <taxon>Kitasatosporales</taxon>
        <taxon>Streptomycetaceae</taxon>
        <taxon>Streptomyces</taxon>
    </lineage>
</organism>
<dbReference type="InterPro" id="IPR013196">
    <property type="entry name" value="HTH_11"/>
</dbReference>
<dbReference type="PIRSF" id="PIRSF016838">
    <property type="entry name" value="PafC"/>
    <property type="match status" value="1"/>
</dbReference>
<evidence type="ECO:0000259" key="3">
    <source>
        <dbReference type="Pfam" id="PF13280"/>
    </source>
</evidence>
<keyword evidence="6" id="KW-1185">Reference proteome</keyword>
<dbReference type="PROSITE" id="PS52050">
    <property type="entry name" value="WYL"/>
    <property type="match status" value="1"/>
</dbReference>
<dbReference type="SUPFAM" id="SSF46785">
    <property type="entry name" value="Winged helix' DNA-binding domain"/>
    <property type="match status" value="1"/>
</dbReference>
<feature type="domain" description="WCX" evidence="4">
    <location>
        <begin position="271"/>
        <end position="347"/>
    </location>
</feature>
<proteinExistence type="predicted"/>
<feature type="domain" description="Helix-turn-helix type 11" evidence="2">
    <location>
        <begin position="7"/>
        <end position="63"/>
    </location>
</feature>
<dbReference type="EMBL" id="JAVRFJ010000021">
    <property type="protein sequence ID" value="MDT0570422.1"/>
    <property type="molecule type" value="Genomic_DNA"/>
</dbReference>
<evidence type="ECO:0000313" key="5">
    <source>
        <dbReference type="EMBL" id="MDT0570422.1"/>
    </source>
</evidence>
<evidence type="ECO:0000256" key="1">
    <source>
        <dbReference type="SAM" id="MobiDB-lite"/>
    </source>
</evidence>
<protein>
    <submittedName>
        <fullName evidence="5">WYL domain-containing protein</fullName>
    </submittedName>
</protein>
<dbReference type="Proteomes" id="UP001180737">
    <property type="component" value="Unassembled WGS sequence"/>
</dbReference>
<dbReference type="InterPro" id="IPR036388">
    <property type="entry name" value="WH-like_DNA-bd_sf"/>
</dbReference>
<reference evidence="5" key="1">
    <citation type="submission" date="2024-05" db="EMBL/GenBank/DDBJ databases">
        <title>30 novel species of actinomycetes from the DSMZ collection.</title>
        <authorList>
            <person name="Nouioui I."/>
        </authorList>
    </citation>
    <scope>NUCLEOTIDE SEQUENCE</scope>
    <source>
        <strain evidence="5">DSM 3412</strain>
    </source>
</reference>
<gene>
    <name evidence="5" type="ORF">RM704_23645</name>
</gene>
<feature type="region of interest" description="Disordered" evidence="1">
    <location>
        <begin position="160"/>
        <end position="203"/>
    </location>
</feature>
<dbReference type="InterPro" id="IPR028349">
    <property type="entry name" value="PafC-like"/>
</dbReference>
<dbReference type="Gene3D" id="1.10.10.10">
    <property type="entry name" value="Winged helix-like DNA-binding domain superfamily/Winged helix DNA-binding domain"/>
    <property type="match status" value="1"/>
</dbReference>
<dbReference type="InterPro" id="IPR026881">
    <property type="entry name" value="WYL_dom"/>
</dbReference>
<evidence type="ECO:0000259" key="2">
    <source>
        <dbReference type="Pfam" id="PF08279"/>
    </source>
</evidence>
<evidence type="ECO:0000313" key="6">
    <source>
        <dbReference type="Proteomes" id="UP001180737"/>
    </source>
</evidence>
<sequence length="355" mass="39103">MLETSGRLLKLLALLQTHRDRDRSGAELAEQLGVSRRTLRRDIERLRDLGYPVHAARGAAGYRLGVGASLPPLLLDDEEAVAVVVGLRTAAEGTVTGIEEAALRAFTKLEQVLPSRLRHRVTTLHHATDRAGAAPAPKVSPDTLMAIAEACRRRERLRFHYTSPHPSTPDPGTPDPSDPASDPVSSPSPRPGPTQPRAHPRVRTVEPHRLVSFDRHWYLIAWDMDRADWRTFRVDRLVPRAPTGPRFVPRALPYGDAATYLAHRLSSRAWPFRATVTLHESAASIGDRLWPGMGVLEPLDDDRCLLHLGAETPRDLAWMITSVDADFTLDASAPPELADTLRAQAARSLAAIPHP</sequence>
<dbReference type="RefSeq" id="WP_033525324.1">
    <property type="nucleotide sequence ID" value="NZ_JAVRFJ010000021.1"/>
</dbReference>
<dbReference type="PANTHER" id="PTHR34580">
    <property type="match status" value="1"/>
</dbReference>
<dbReference type="PANTHER" id="PTHR34580:SF3">
    <property type="entry name" value="PROTEIN PAFB"/>
    <property type="match status" value="1"/>
</dbReference>
<name>A0ABU2Z4R0_9ACTN</name>
<dbReference type="Pfam" id="PF08279">
    <property type="entry name" value="HTH_11"/>
    <property type="match status" value="1"/>
</dbReference>
<dbReference type="InterPro" id="IPR051534">
    <property type="entry name" value="CBASS_pafABC_assoc_protein"/>
</dbReference>
<feature type="domain" description="WYL" evidence="3">
    <location>
        <begin position="198"/>
        <end position="237"/>
    </location>
</feature>
<dbReference type="Pfam" id="PF13280">
    <property type="entry name" value="WYL"/>
    <property type="match status" value="1"/>
</dbReference>
<feature type="compositionally biased region" description="Pro residues" evidence="1">
    <location>
        <begin position="166"/>
        <end position="177"/>
    </location>
</feature>
<dbReference type="InterPro" id="IPR036390">
    <property type="entry name" value="WH_DNA-bd_sf"/>
</dbReference>
<accession>A0ABU2Z4R0</accession>